<keyword evidence="5" id="KW-0833">Ubl conjugation pathway</keyword>
<dbReference type="InterPro" id="IPR000315">
    <property type="entry name" value="Znf_B-box"/>
</dbReference>
<keyword evidence="1" id="KW-0597">Phosphoprotein</keyword>
<organism evidence="12 13">
    <name type="scientific">Mesorhabditis spiculigera</name>
    <dbReference type="NCBI Taxonomy" id="96644"/>
    <lineage>
        <taxon>Eukaryota</taxon>
        <taxon>Metazoa</taxon>
        <taxon>Ecdysozoa</taxon>
        <taxon>Nematoda</taxon>
        <taxon>Chromadorea</taxon>
        <taxon>Rhabditida</taxon>
        <taxon>Rhabditina</taxon>
        <taxon>Rhabditomorpha</taxon>
        <taxon>Rhabditoidea</taxon>
        <taxon>Rhabditidae</taxon>
        <taxon>Mesorhabditinae</taxon>
        <taxon>Mesorhabditis</taxon>
    </lineage>
</organism>
<dbReference type="InterPro" id="IPR003649">
    <property type="entry name" value="Bbox_C"/>
</dbReference>
<feature type="coiled-coil region" evidence="9">
    <location>
        <begin position="323"/>
        <end position="354"/>
    </location>
</feature>
<gene>
    <name evidence="12" type="ORF">MSPICULIGERA_LOCUS19042</name>
</gene>
<keyword evidence="6" id="KW-0862">Zinc</keyword>
<evidence type="ECO:0000256" key="6">
    <source>
        <dbReference type="ARBA" id="ARBA00022833"/>
    </source>
</evidence>
<dbReference type="Pfam" id="PF00643">
    <property type="entry name" value="zf-B_box"/>
    <property type="match status" value="1"/>
</dbReference>
<keyword evidence="2" id="KW-0479">Metal-binding</keyword>
<evidence type="ECO:0000313" key="13">
    <source>
        <dbReference type="Proteomes" id="UP001177023"/>
    </source>
</evidence>
<dbReference type="InterPro" id="IPR047153">
    <property type="entry name" value="TRIM45/56/19-like"/>
</dbReference>
<dbReference type="PROSITE" id="PS50119">
    <property type="entry name" value="ZF_BBOX"/>
    <property type="match status" value="2"/>
</dbReference>
<feature type="domain" description="B box-type" evidence="11">
    <location>
        <begin position="169"/>
        <end position="211"/>
    </location>
</feature>
<keyword evidence="9" id="KW-0175">Coiled coil</keyword>
<dbReference type="PANTHER" id="PTHR25462:SF296">
    <property type="entry name" value="MEIOTIC P26, ISOFORM F"/>
    <property type="match status" value="1"/>
</dbReference>
<evidence type="ECO:0000256" key="4">
    <source>
        <dbReference type="ARBA" id="ARBA00022771"/>
    </source>
</evidence>
<proteinExistence type="predicted"/>
<dbReference type="GO" id="GO:0061630">
    <property type="term" value="F:ubiquitin protein ligase activity"/>
    <property type="evidence" value="ECO:0007669"/>
    <property type="project" value="TreeGrafter"/>
</dbReference>
<evidence type="ECO:0000259" key="11">
    <source>
        <dbReference type="PROSITE" id="PS50119"/>
    </source>
</evidence>
<keyword evidence="3" id="KW-0677">Repeat</keyword>
<dbReference type="SUPFAM" id="SSF57845">
    <property type="entry name" value="B-box zinc-binding domain"/>
    <property type="match status" value="1"/>
</dbReference>
<evidence type="ECO:0000256" key="7">
    <source>
        <dbReference type="PROSITE-ProRule" id="PRU00024"/>
    </source>
</evidence>
<feature type="domain" description="B box-type" evidence="11">
    <location>
        <begin position="223"/>
        <end position="264"/>
    </location>
</feature>
<dbReference type="Proteomes" id="UP001177023">
    <property type="component" value="Unassembled WGS sequence"/>
</dbReference>
<dbReference type="GO" id="GO:0005654">
    <property type="term" value="C:nucleoplasm"/>
    <property type="evidence" value="ECO:0007669"/>
    <property type="project" value="TreeGrafter"/>
</dbReference>
<evidence type="ECO:0000256" key="1">
    <source>
        <dbReference type="ARBA" id="ARBA00022553"/>
    </source>
</evidence>
<protein>
    <recommendedName>
        <fullName evidence="11">B box-type domain-containing protein</fullName>
    </recommendedName>
</protein>
<feature type="region of interest" description="Disordered" evidence="10">
    <location>
        <begin position="1"/>
        <end position="46"/>
    </location>
</feature>
<dbReference type="InterPro" id="IPR011042">
    <property type="entry name" value="6-blade_b-propeller_TolB-like"/>
</dbReference>
<dbReference type="Gene3D" id="3.30.40.10">
    <property type="entry name" value="Zinc/RING finger domain, C3HC4 (zinc finger)"/>
    <property type="match status" value="1"/>
</dbReference>
<sequence>MGDTAASSPRQQSPASRSESKSSQNDALPSVESTSPRSNTSSPLLGAACELPPDGATICPYCHKDYRKPRVLDCLHSMCEDCIIAQLDGRRENGIHKPPPQPEPESTGFDVELEMSAAKVRPTPPGVIRCPTCMQESHVGNDVRYVHSMLMDFVRLTEADTHRGIERKCRACKSEQAAVAVCQHCVADLCPTCLEAHKNMRMFDGHQVLLFEELESSGRTREARIVLCTAHAQPYIMLCTTCEVLVCSVCLESDHRNNHKLIEVSERVSRVIQNELSKLATKVKEKWADSMNRWATGTDKHASLEQQFEVARARIDMVYETIQQLLEETRNRKLKELESERNRMDDELYDLERKVDVTQSRVADAVGFAERLVNQANGMELLTSRRKVIQQLTNLEHTLPSINSEYELDFVPPEKKAMETQLSSAYGTITCRNVSSYLEKQRPAKETMSAEAIMERAREAWNDISATEVQRPLMEESFKAPPHVVEKPVGPGIIGMERRKTATAMIPPIARPDYLNGWNHTNAPDLPSPSPPTDPIKTPIVAPGANTPTGIQPIGTPTSNIYNNMQWNQNPAAQFNANGAASTTAATNAAALLLNAVNNPALFQNPGALSLNSAQLQQMHLKAALMYQQNSLVGGAMPNLQNHLLLQQRLRGLNSQLDIVGQLNQLGALGLDGGLTGSQGIGRAPGLDGLISTPSAPRKDYQNSGNELKMHSVFGAGVAGNSLRELNTPGGFSLADNDDILIADTNNHRIIVCGPPHPWFFGKAGQEDGCLCYPRKVVALKLKEHLRYIVLDKSPDTKSRCQVFTTKGEFLHRVDLCKAANLKCLDVQAACGTLAGHLVLVDHGGIVYSLDISTNNPRVIHWFDTAPRMGEATDVAMYDHNVYITDFRNHCVHVFSVEGTYLRKLGEPAITPYPIGIDISKSGDVLVADTHGNHMHIVVFAADDIAGRNPQSFTHQEFKMSRCTQLRVSASGHIVCLSKQAHTLFVFKPLFVR</sequence>
<evidence type="ECO:0000256" key="3">
    <source>
        <dbReference type="ARBA" id="ARBA00022737"/>
    </source>
</evidence>
<dbReference type="SMART" id="SM00184">
    <property type="entry name" value="RING"/>
    <property type="match status" value="2"/>
</dbReference>
<dbReference type="Pfam" id="PF01436">
    <property type="entry name" value="NHL"/>
    <property type="match status" value="1"/>
</dbReference>
<dbReference type="SUPFAM" id="SSF101898">
    <property type="entry name" value="NHL repeat"/>
    <property type="match status" value="1"/>
</dbReference>
<evidence type="ECO:0000256" key="10">
    <source>
        <dbReference type="SAM" id="MobiDB-lite"/>
    </source>
</evidence>
<evidence type="ECO:0000256" key="5">
    <source>
        <dbReference type="ARBA" id="ARBA00022786"/>
    </source>
</evidence>
<evidence type="ECO:0000256" key="2">
    <source>
        <dbReference type="ARBA" id="ARBA00022723"/>
    </source>
</evidence>
<dbReference type="SUPFAM" id="SSF57850">
    <property type="entry name" value="RING/U-box"/>
    <property type="match status" value="1"/>
</dbReference>
<dbReference type="InterPro" id="IPR001841">
    <property type="entry name" value="Znf_RING"/>
</dbReference>
<evidence type="ECO:0000313" key="12">
    <source>
        <dbReference type="EMBL" id="CAJ0580867.1"/>
    </source>
</evidence>
<dbReference type="PROSITE" id="PS00518">
    <property type="entry name" value="ZF_RING_1"/>
    <property type="match status" value="1"/>
</dbReference>
<dbReference type="InterPro" id="IPR017907">
    <property type="entry name" value="Znf_RING_CS"/>
</dbReference>
<evidence type="ECO:0000256" key="8">
    <source>
        <dbReference type="PROSITE-ProRule" id="PRU00504"/>
    </source>
</evidence>
<dbReference type="SMART" id="SM00336">
    <property type="entry name" value="BBOX"/>
    <property type="match status" value="2"/>
</dbReference>
<dbReference type="InterPro" id="IPR001258">
    <property type="entry name" value="NHL_repeat"/>
</dbReference>
<dbReference type="Gene3D" id="3.30.160.60">
    <property type="entry name" value="Classic Zinc Finger"/>
    <property type="match status" value="1"/>
</dbReference>
<evidence type="ECO:0000256" key="9">
    <source>
        <dbReference type="SAM" id="Coils"/>
    </source>
</evidence>
<comment type="caution">
    <text evidence="12">The sequence shown here is derived from an EMBL/GenBank/DDBJ whole genome shotgun (WGS) entry which is preliminary data.</text>
</comment>
<dbReference type="EMBL" id="CATQJA010002662">
    <property type="protein sequence ID" value="CAJ0580867.1"/>
    <property type="molecule type" value="Genomic_DNA"/>
</dbReference>
<accession>A0AA36D4D3</accession>
<name>A0AA36D4D3_9BILA</name>
<feature type="repeat" description="NHL" evidence="8">
    <location>
        <begin position="879"/>
        <end position="898"/>
    </location>
</feature>
<feature type="compositionally biased region" description="Low complexity" evidence="10">
    <location>
        <begin position="1"/>
        <end position="17"/>
    </location>
</feature>
<feature type="non-terminal residue" evidence="12">
    <location>
        <position position="993"/>
    </location>
</feature>
<dbReference type="PROSITE" id="PS51125">
    <property type="entry name" value="NHL"/>
    <property type="match status" value="1"/>
</dbReference>
<dbReference type="InterPro" id="IPR013083">
    <property type="entry name" value="Znf_RING/FYVE/PHD"/>
</dbReference>
<dbReference type="PANTHER" id="PTHR25462">
    <property type="entry name" value="BONUS, ISOFORM C-RELATED"/>
    <property type="match status" value="1"/>
</dbReference>
<dbReference type="Gene3D" id="2.120.10.30">
    <property type="entry name" value="TolB, C-terminal domain"/>
    <property type="match status" value="1"/>
</dbReference>
<keyword evidence="4 7" id="KW-0863">Zinc-finger</keyword>
<dbReference type="CDD" id="cd19756">
    <property type="entry name" value="Bbox2"/>
    <property type="match status" value="1"/>
</dbReference>
<dbReference type="InterPro" id="IPR027370">
    <property type="entry name" value="Znf-RING_euk"/>
</dbReference>
<dbReference type="Pfam" id="PF13445">
    <property type="entry name" value="zf-RING_UBOX"/>
    <property type="match status" value="1"/>
</dbReference>
<dbReference type="AlphaFoldDB" id="A0AA36D4D3"/>
<reference evidence="12" key="1">
    <citation type="submission" date="2023-06" db="EMBL/GenBank/DDBJ databases">
        <authorList>
            <person name="Delattre M."/>
        </authorList>
    </citation>
    <scope>NUCLEOTIDE SEQUENCE</scope>
    <source>
        <strain evidence="12">AF72</strain>
    </source>
</reference>
<keyword evidence="13" id="KW-1185">Reference proteome</keyword>
<dbReference type="GO" id="GO:0008270">
    <property type="term" value="F:zinc ion binding"/>
    <property type="evidence" value="ECO:0007669"/>
    <property type="project" value="UniProtKB-KW"/>
</dbReference>
<feature type="compositionally biased region" description="Polar residues" evidence="10">
    <location>
        <begin position="21"/>
        <end position="43"/>
    </location>
</feature>
<dbReference type="SMART" id="SM00502">
    <property type="entry name" value="BBC"/>
    <property type="match status" value="1"/>
</dbReference>